<protein>
    <recommendedName>
        <fullName evidence="6">RNA polymerase sigma factor</fullName>
    </recommendedName>
</protein>
<dbReference type="GO" id="GO:0003677">
    <property type="term" value="F:DNA binding"/>
    <property type="evidence" value="ECO:0007669"/>
    <property type="project" value="UniProtKB-KW"/>
</dbReference>
<evidence type="ECO:0000256" key="1">
    <source>
        <dbReference type="ARBA" id="ARBA00010641"/>
    </source>
</evidence>
<dbReference type="InterPro" id="IPR000838">
    <property type="entry name" value="RNA_pol_sigma70_ECF_CS"/>
</dbReference>
<dbReference type="NCBIfam" id="TIGR02937">
    <property type="entry name" value="sigma70-ECF"/>
    <property type="match status" value="1"/>
</dbReference>
<gene>
    <name evidence="9" type="ORF">AVDCRST_MAG93-1994</name>
</gene>
<dbReference type="InterPro" id="IPR007627">
    <property type="entry name" value="RNA_pol_sigma70_r2"/>
</dbReference>
<dbReference type="InterPro" id="IPR013249">
    <property type="entry name" value="RNA_pol_sigma70_r4_t2"/>
</dbReference>
<dbReference type="Gene3D" id="1.10.1740.10">
    <property type="match status" value="1"/>
</dbReference>
<proteinExistence type="inferred from homology"/>
<evidence type="ECO:0000256" key="5">
    <source>
        <dbReference type="ARBA" id="ARBA00023163"/>
    </source>
</evidence>
<feature type="non-terminal residue" evidence="9">
    <location>
        <position position="360"/>
    </location>
</feature>
<dbReference type="InterPro" id="IPR036388">
    <property type="entry name" value="WH-like_DNA-bd_sf"/>
</dbReference>
<evidence type="ECO:0000256" key="2">
    <source>
        <dbReference type="ARBA" id="ARBA00023015"/>
    </source>
</evidence>
<keyword evidence="5 6" id="KW-0804">Transcription</keyword>
<dbReference type="SUPFAM" id="SSF88659">
    <property type="entry name" value="Sigma3 and sigma4 domains of RNA polymerase sigma factors"/>
    <property type="match status" value="1"/>
</dbReference>
<dbReference type="SUPFAM" id="SSF88946">
    <property type="entry name" value="Sigma2 domain of RNA polymerase sigma factors"/>
    <property type="match status" value="1"/>
</dbReference>
<dbReference type="Pfam" id="PF04542">
    <property type="entry name" value="Sigma70_r2"/>
    <property type="match status" value="1"/>
</dbReference>
<keyword evidence="3 6" id="KW-0731">Sigma factor</keyword>
<dbReference type="EMBL" id="CADCTR010000677">
    <property type="protein sequence ID" value="CAA9256374.1"/>
    <property type="molecule type" value="Genomic_DNA"/>
</dbReference>
<reference evidence="9" key="1">
    <citation type="submission" date="2020-02" db="EMBL/GenBank/DDBJ databases">
        <authorList>
            <person name="Meier V. D."/>
        </authorList>
    </citation>
    <scope>NUCLEOTIDE SEQUENCE</scope>
    <source>
        <strain evidence="9">AVDCRST_MAG93</strain>
    </source>
</reference>
<accession>A0A6J4IMD6</accession>
<dbReference type="Gene3D" id="1.10.10.10">
    <property type="entry name" value="Winged helix-like DNA-binding domain superfamily/Winged helix DNA-binding domain"/>
    <property type="match status" value="1"/>
</dbReference>
<dbReference type="GO" id="GO:0006950">
    <property type="term" value="P:response to stress"/>
    <property type="evidence" value="ECO:0007669"/>
    <property type="project" value="UniProtKB-ARBA"/>
</dbReference>
<evidence type="ECO:0000313" key="9">
    <source>
        <dbReference type="EMBL" id="CAA9256374.1"/>
    </source>
</evidence>
<comment type="similarity">
    <text evidence="1 6">Belongs to the sigma-70 factor family. ECF subfamily.</text>
</comment>
<organism evidence="9">
    <name type="scientific">uncultured Chloroflexia bacterium</name>
    <dbReference type="NCBI Taxonomy" id="1672391"/>
    <lineage>
        <taxon>Bacteria</taxon>
        <taxon>Bacillati</taxon>
        <taxon>Chloroflexota</taxon>
        <taxon>Chloroflexia</taxon>
        <taxon>environmental samples</taxon>
    </lineage>
</organism>
<dbReference type="Pfam" id="PF08281">
    <property type="entry name" value="Sigma70_r4_2"/>
    <property type="match status" value="1"/>
</dbReference>
<sequence>MTHMIHHDAILGERESLLRFCARYTGDPDAAEDITQLTLLNAWRHEQQLKDPQARRAWLLSIARHQCLMWGRTNSRERSRFVVLDTEGDNTSVRLADDFDLEVELERSDLARLLDRAMGLLEPDVRAMLVLRYVEESSQAEMAERLGLTEGAVEARLHRGKLALKRVLATNLGEEAAAYGLIAPSEVGWEGTRIWCPSCSQQQLLAWFRPEEGQLYMRCPACSGPDAHFIHADHGDGFKNIRSVKPGVTRVLKSIHNLFRVLARDGAAPCPGCGQWLPILRGAPPWVPADRAISDSIYVWHPDCGGYDAESWHSLTWSLPEVRAFWGEHPRMRFIPERFVEAAGSPAVVTGFEDLAGSAR</sequence>
<dbReference type="InterPro" id="IPR013324">
    <property type="entry name" value="RNA_pol_sigma_r3/r4-like"/>
</dbReference>
<dbReference type="InterPro" id="IPR014284">
    <property type="entry name" value="RNA_pol_sigma-70_dom"/>
</dbReference>
<keyword evidence="4 6" id="KW-0238">DNA-binding</keyword>
<dbReference type="GO" id="GO:0006352">
    <property type="term" value="P:DNA-templated transcription initiation"/>
    <property type="evidence" value="ECO:0007669"/>
    <property type="project" value="InterPro"/>
</dbReference>
<dbReference type="GO" id="GO:0016987">
    <property type="term" value="F:sigma factor activity"/>
    <property type="evidence" value="ECO:0007669"/>
    <property type="project" value="UniProtKB-KW"/>
</dbReference>
<feature type="domain" description="RNA polymerase sigma factor 70 region 4 type 2" evidence="8">
    <location>
        <begin position="112"/>
        <end position="164"/>
    </location>
</feature>
<evidence type="ECO:0000259" key="8">
    <source>
        <dbReference type="Pfam" id="PF08281"/>
    </source>
</evidence>
<dbReference type="InterPro" id="IPR013325">
    <property type="entry name" value="RNA_pol_sigma_r2"/>
</dbReference>
<dbReference type="CDD" id="cd06171">
    <property type="entry name" value="Sigma70_r4"/>
    <property type="match status" value="1"/>
</dbReference>
<evidence type="ECO:0000256" key="6">
    <source>
        <dbReference type="RuleBase" id="RU000716"/>
    </source>
</evidence>
<name>A0A6J4IMD6_9CHLR</name>
<evidence type="ECO:0000256" key="3">
    <source>
        <dbReference type="ARBA" id="ARBA00023082"/>
    </source>
</evidence>
<dbReference type="PANTHER" id="PTHR43133">
    <property type="entry name" value="RNA POLYMERASE ECF-TYPE SIGMA FACTO"/>
    <property type="match status" value="1"/>
</dbReference>
<dbReference type="PROSITE" id="PS01063">
    <property type="entry name" value="SIGMA70_ECF"/>
    <property type="match status" value="1"/>
</dbReference>
<dbReference type="PANTHER" id="PTHR43133:SF8">
    <property type="entry name" value="RNA POLYMERASE SIGMA FACTOR HI_1459-RELATED"/>
    <property type="match status" value="1"/>
</dbReference>
<dbReference type="InterPro" id="IPR039425">
    <property type="entry name" value="RNA_pol_sigma-70-like"/>
</dbReference>
<feature type="domain" description="RNA polymerase sigma-70 region 2" evidence="7">
    <location>
        <begin position="16"/>
        <end position="76"/>
    </location>
</feature>
<evidence type="ECO:0000259" key="7">
    <source>
        <dbReference type="Pfam" id="PF04542"/>
    </source>
</evidence>
<dbReference type="AlphaFoldDB" id="A0A6J4IMD6"/>
<evidence type="ECO:0000256" key="4">
    <source>
        <dbReference type="ARBA" id="ARBA00023125"/>
    </source>
</evidence>
<keyword evidence="2 6" id="KW-0805">Transcription regulation</keyword>